<feature type="domain" description="HTH araC/xylS-type" evidence="4">
    <location>
        <begin position="111"/>
        <end position="209"/>
    </location>
</feature>
<dbReference type="Gene3D" id="1.10.10.60">
    <property type="entry name" value="Homeodomain-like"/>
    <property type="match status" value="1"/>
</dbReference>
<dbReference type="PANTHER" id="PTHR46796:SF13">
    <property type="entry name" value="HTH-TYPE TRANSCRIPTIONAL ACTIVATOR RHAS"/>
    <property type="match status" value="1"/>
</dbReference>
<accession>A0A433SBF5</accession>
<dbReference type="InterPro" id="IPR050204">
    <property type="entry name" value="AraC_XylS_family_regulators"/>
</dbReference>
<gene>
    <name evidence="5" type="primary">rhaS</name>
    <name evidence="5" type="ORF">CUZ56_02425</name>
</gene>
<evidence type="ECO:0000256" key="3">
    <source>
        <dbReference type="ARBA" id="ARBA00023163"/>
    </source>
</evidence>
<keyword evidence="3" id="KW-0804">Transcription</keyword>
<reference evidence="5 6" key="1">
    <citation type="submission" date="2018-01" db="EMBL/GenBank/DDBJ databases">
        <title>Saezia sanguinis gen. nov., sp. nov., in the order Burkholderiales isolated from human blood.</title>
        <authorList>
            <person name="Medina-Pascual M.J."/>
            <person name="Valdezate S."/>
            <person name="Monzon S."/>
            <person name="Cuesta I."/>
            <person name="Carrasco G."/>
            <person name="Villalon P."/>
            <person name="Saez-Nieto J.A."/>
        </authorList>
    </citation>
    <scope>NUCLEOTIDE SEQUENCE [LARGE SCALE GENOMIC DNA]</scope>
    <source>
        <strain evidence="5 6">CNM695-12</strain>
    </source>
</reference>
<name>A0A433SBF5_9BURK</name>
<evidence type="ECO:0000256" key="1">
    <source>
        <dbReference type="ARBA" id="ARBA00023015"/>
    </source>
</evidence>
<keyword evidence="6" id="KW-1185">Reference proteome</keyword>
<dbReference type="AlphaFoldDB" id="A0A433SBF5"/>
<dbReference type="GO" id="GO:0043565">
    <property type="term" value="F:sequence-specific DNA binding"/>
    <property type="evidence" value="ECO:0007669"/>
    <property type="project" value="InterPro"/>
</dbReference>
<dbReference type="GO" id="GO:0003700">
    <property type="term" value="F:DNA-binding transcription factor activity"/>
    <property type="evidence" value="ECO:0007669"/>
    <property type="project" value="InterPro"/>
</dbReference>
<dbReference type="EMBL" id="PQSP01000007">
    <property type="protein sequence ID" value="RUS66067.1"/>
    <property type="molecule type" value="Genomic_DNA"/>
</dbReference>
<evidence type="ECO:0000313" key="6">
    <source>
        <dbReference type="Proteomes" id="UP000286947"/>
    </source>
</evidence>
<evidence type="ECO:0000313" key="5">
    <source>
        <dbReference type="EMBL" id="RUS66067.1"/>
    </source>
</evidence>
<dbReference type="SUPFAM" id="SSF46689">
    <property type="entry name" value="Homeodomain-like"/>
    <property type="match status" value="1"/>
</dbReference>
<comment type="caution">
    <text evidence="5">The sequence shown here is derived from an EMBL/GenBank/DDBJ whole genome shotgun (WGS) entry which is preliminary data.</text>
</comment>
<evidence type="ECO:0000256" key="2">
    <source>
        <dbReference type="ARBA" id="ARBA00023125"/>
    </source>
</evidence>
<dbReference type="OrthoDB" id="9809338at2"/>
<dbReference type="InterPro" id="IPR009057">
    <property type="entry name" value="Homeodomain-like_sf"/>
</dbReference>
<dbReference type="PROSITE" id="PS01124">
    <property type="entry name" value="HTH_ARAC_FAMILY_2"/>
    <property type="match status" value="1"/>
</dbReference>
<dbReference type="SMART" id="SM00342">
    <property type="entry name" value="HTH_ARAC"/>
    <property type="match status" value="1"/>
</dbReference>
<proteinExistence type="predicted"/>
<protein>
    <submittedName>
        <fullName evidence="5">HTH-type transcriptional activator RhaS</fullName>
    </submittedName>
</protein>
<keyword evidence="2" id="KW-0238">DNA-binding</keyword>
<sequence length="222" mass="24034">MVNVAFTPLPPGVLDKWHFAPAQCGQMMVLPDGCRDLIMRFSPQGESSCMVSSLDASSYAVAYKPGDVFSGYRFRPGVRIDSRGLLDALSGLNDCAPARVQNILGDFVLLDATLSEALAAISNTAGIGKAGRALGVSERTLQRVVMQGTGQTPSFWKGLVRARRCARALLVQEQALADIAAAQGYADQAHMNREFQRWFGLTPAMFRQQPALIHAVMQPGYD</sequence>
<dbReference type="InterPro" id="IPR018060">
    <property type="entry name" value="HTH_AraC"/>
</dbReference>
<dbReference type="PANTHER" id="PTHR46796">
    <property type="entry name" value="HTH-TYPE TRANSCRIPTIONAL ACTIVATOR RHAS-RELATED"/>
    <property type="match status" value="1"/>
</dbReference>
<dbReference type="Proteomes" id="UP000286947">
    <property type="component" value="Unassembled WGS sequence"/>
</dbReference>
<keyword evidence="1" id="KW-0805">Transcription regulation</keyword>
<dbReference type="Pfam" id="PF12833">
    <property type="entry name" value="HTH_18"/>
    <property type="match status" value="1"/>
</dbReference>
<evidence type="ECO:0000259" key="4">
    <source>
        <dbReference type="PROSITE" id="PS01124"/>
    </source>
</evidence>
<organism evidence="5 6">
    <name type="scientific">Saezia sanguinis</name>
    <dbReference type="NCBI Taxonomy" id="1965230"/>
    <lineage>
        <taxon>Bacteria</taxon>
        <taxon>Pseudomonadati</taxon>
        <taxon>Pseudomonadota</taxon>
        <taxon>Betaproteobacteria</taxon>
        <taxon>Burkholderiales</taxon>
        <taxon>Saeziaceae</taxon>
        <taxon>Saezia</taxon>
    </lineage>
</organism>